<evidence type="ECO:0000313" key="7">
    <source>
        <dbReference type="Proteomes" id="UP001275867"/>
    </source>
</evidence>
<organism evidence="4 7">
    <name type="scientific">Pediococcus parvulus</name>
    <dbReference type="NCBI Taxonomy" id="54062"/>
    <lineage>
        <taxon>Bacteria</taxon>
        <taxon>Bacillati</taxon>
        <taxon>Bacillota</taxon>
        <taxon>Bacilli</taxon>
        <taxon>Lactobacillales</taxon>
        <taxon>Lactobacillaceae</taxon>
        <taxon>Pediococcus</taxon>
    </lineage>
</organism>
<reference evidence="4" key="2">
    <citation type="submission" date="2019-10" db="EMBL/GenBank/DDBJ databases">
        <title>Malate fermentation in French cider.</title>
        <authorList>
            <person name="Cousin F.J."/>
            <person name="Medina Fernandez S."/>
            <person name="Misery B."/>
            <person name="Laplace J.-M."/>
            <person name="Cretenet M."/>
        </authorList>
    </citation>
    <scope>NUCLEOTIDE SEQUENCE</scope>
    <source>
        <strain evidence="4">UCMA15901</strain>
    </source>
</reference>
<proteinExistence type="predicted"/>
<dbReference type="EMBL" id="LXND01000043">
    <property type="protein sequence ID" value="OAD64144.1"/>
    <property type="molecule type" value="Genomic_DNA"/>
</dbReference>
<evidence type="ECO:0000259" key="3">
    <source>
        <dbReference type="PROSITE" id="PS51186"/>
    </source>
</evidence>
<dbReference type="SUPFAM" id="SSF55729">
    <property type="entry name" value="Acyl-CoA N-acyltransferases (Nat)"/>
    <property type="match status" value="1"/>
</dbReference>
<accession>A0AAP5TDC0</accession>
<evidence type="ECO:0000313" key="5">
    <source>
        <dbReference type="EMBL" id="OAD64144.1"/>
    </source>
</evidence>
<dbReference type="Pfam" id="PF13673">
    <property type="entry name" value="Acetyltransf_10"/>
    <property type="match status" value="1"/>
</dbReference>
<sequence>MKIQVTAKVSEVQLHQVMQIWLAGNLQAHDFVAPDYWKQNYAEVAKQIKKATLILATENNSVLGFLGLVDGYIAGLFVNEDQQRRGIGTKLVQAAEQIQPELTLSVYQKNKNAVQFYHAHSFKILKTDVDEETNEIEYLMSNQ</sequence>
<dbReference type="RefSeq" id="WP_068806330.1">
    <property type="nucleotide sequence ID" value="NZ_LXND01000043.1"/>
</dbReference>
<dbReference type="Proteomes" id="UP001275867">
    <property type="component" value="Unassembled WGS sequence"/>
</dbReference>
<reference evidence="5 6" key="1">
    <citation type="submission" date="2016-05" db="EMBL/GenBank/DDBJ databases">
        <title>Draft genome sequence of Pediococcus parvulus 2.6, a probiotic beta-glucan producer strain.</title>
        <authorList>
            <person name="Mohedano M.L."/>
            <person name="Perez-Ramos A."/>
            <person name="Duenas M.T."/>
            <person name="Lamontanara A."/>
            <person name="Orru L."/>
            <person name="Spano G."/>
            <person name="Capozzi V."/>
            <person name="Lopez P."/>
        </authorList>
    </citation>
    <scope>NUCLEOTIDE SEQUENCE [LARGE SCALE GENOMIC DNA]</scope>
    <source>
        <strain evidence="5 6">2.6</strain>
    </source>
</reference>
<dbReference type="GO" id="GO:0016747">
    <property type="term" value="F:acyltransferase activity, transferring groups other than amino-acyl groups"/>
    <property type="evidence" value="ECO:0007669"/>
    <property type="project" value="InterPro"/>
</dbReference>
<dbReference type="AlphaFoldDB" id="A0AAP5TDC0"/>
<protein>
    <submittedName>
        <fullName evidence="4">GNAT family N-acetyltransferase</fullName>
    </submittedName>
</protein>
<feature type="domain" description="N-acetyltransferase" evidence="3">
    <location>
        <begin position="7"/>
        <end position="143"/>
    </location>
</feature>
<keyword evidence="2" id="KW-0012">Acyltransferase</keyword>
<gene>
    <name evidence="5" type="ORF">A7K95_06410</name>
    <name evidence="4" type="ORF">GA842_06480</name>
</gene>
<dbReference type="EMBL" id="WERX01000018">
    <property type="protein sequence ID" value="MDV7694526.1"/>
    <property type="molecule type" value="Genomic_DNA"/>
</dbReference>
<evidence type="ECO:0000256" key="1">
    <source>
        <dbReference type="ARBA" id="ARBA00022679"/>
    </source>
</evidence>
<keyword evidence="6" id="KW-1185">Reference proteome</keyword>
<comment type="caution">
    <text evidence="4">The sequence shown here is derived from an EMBL/GenBank/DDBJ whole genome shotgun (WGS) entry which is preliminary data.</text>
</comment>
<dbReference type="PANTHER" id="PTHR43800:SF1">
    <property type="entry name" value="PEPTIDYL-LYSINE N-ACETYLTRANSFERASE YJAB"/>
    <property type="match status" value="1"/>
</dbReference>
<dbReference type="PANTHER" id="PTHR43800">
    <property type="entry name" value="PEPTIDYL-LYSINE N-ACETYLTRANSFERASE YJAB"/>
    <property type="match status" value="1"/>
</dbReference>
<evidence type="ECO:0000256" key="2">
    <source>
        <dbReference type="ARBA" id="ARBA00023315"/>
    </source>
</evidence>
<evidence type="ECO:0000313" key="6">
    <source>
        <dbReference type="Proteomes" id="UP000077280"/>
    </source>
</evidence>
<name>A0AAP5TDC0_9LACO</name>
<keyword evidence="1" id="KW-0808">Transferase</keyword>
<dbReference type="InterPro" id="IPR016181">
    <property type="entry name" value="Acyl_CoA_acyltransferase"/>
</dbReference>
<dbReference type="PROSITE" id="PS51186">
    <property type="entry name" value="GNAT"/>
    <property type="match status" value="1"/>
</dbReference>
<dbReference type="Gene3D" id="3.40.630.30">
    <property type="match status" value="1"/>
</dbReference>
<dbReference type="Proteomes" id="UP000077280">
    <property type="component" value="Unassembled WGS sequence"/>
</dbReference>
<evidence type="ECO:0000313" key="4">
    <source>
        <dbReference type="EMBL" id="MDV7694526.1"/>
    </source>
</evidence>
<dbReference type="InterPro" id="IPR000182">
    <property type="entry name" value="GNAT_dom"/>
</dbReference>
<dbReference type="CDD" id="cd04301">
    <property type="entry name" value="NAT_SF"/>
    <property type="match status" value="1"/>
</dbReference>